<keyword evidence="1 2" id="KW-0175">Coiled coil</keyword>
<reference evidence="4" key="1">
    <citation type="submission" date="2021-12" db="EMBL/GenBank/DDBJ databases">
        <title>Black yeast isolated from Biological Soil Crust.</title>
        <authorList>
            <person name="Kurbessoian T."/>
        </authorList>
    </citation>
    <scope>NUCLEOTIDE SEQUENCE</scope>
    <source>
        <strain evidence="4">CCFEE 5208</strain>
    </source>
</reference>
<feature type="compositionally biased region" description="Low complexity" evidence="3">
    <location>
        <begin position="232"/>
        <end position="242"/>
    </location>
</feature>
<organism evidence="4 5">
    <name type="scientific">Friedmanniomyces endolithicus</name>
    <dbReference type="NCBI Taxonomy" id="329885"/>
    <lineage>
        <taxon>Eukaryota</taxon>
        <taxon>Fungi</taxon>
        <taxon>Dikarya</taxon>
        <taxon>Ascomycota</taxon>
        <taxon>Pezizomycotina</taxon>
        <taxon>Dothideomycetes</taxon>
        <taxon>Dothideomycetidae</taxon>
        <taxon>Mycosphaerellales</taxon>
        <taxon>Teratosphaeriaceae</taxon>
        <taxon>Friedmanniomyces</taxon>
    </lineage>
</organism>
<feature type="region of interest" description="Disordered" evidence="3">
    <location>
        <begin position="341"/>
        <end position="401"/>
    </location>
</feature>
<feature type="region of interest" description="Disordered" evidence="3">
    <location>
        <begin position="164"/>
        <end position="197"/>
    </location>
</feature>
<feature type="region of interest" description="Disordered" evidence="3">
    <location>
        <begin position="950"/>
        <end position="1004"/>
    </location>
</feature>
<feature type="compositionally biased region" description="Basic and acidic residues" evidence="3">
    <location>
        <begin position="349"/>
        <end position="369"/>
    </location>
</feature>
<feature type="compositionally biased region" description="Basic and acidic residues" evidence="3">
    <location>
        <begin position="2012"/>
        <end position="2025"/>
    </location>
</feature>
<accession>A0AAN6JB84</accession>
<evidence type="ECO:0000256" key="1">
    <source>
        <dbReference type="ARBA" id="ARBA00023054"/>
    </source>
</evidence>
<feature type="compositionally biased region" description="Basic and acidic residues" evidence="3">
    <location>
        <begin position="971"/>
        <end position="982"/>
    </location>
</feature>
<feature type="coiled-coil region" evidence="2">
    <location>
        <begin position="1885"/>
        <end position="1912"/>
    </location>
</feature>
<name>A0AAN6JB84_9PEZI</name>
<feature type="compositionally biased region" description="Polar residues" evidence="3">
    <location>
        <begin position="1980"/>
        <end position="1994"/>
    </location>
</feature>
<feature type="compositionally biased region" description="Basic and acidic residues" evidence="3">
    <location>
        <begin position="1350"/>
        <end position="1365"/>
    </location>
</feature>
<feature type="region of interest" description="Disordered" evidence="3">
    <location>
        <begin position="707"/>
        <end position="733"/>
    </location>
</feature>
<dbReference type="GO" id="GO:0005856">
    <property type="term" value="C:cytoskeleton"/>
    <property type="evidence" value="ECO:0007669"/>
    <property type="project" value="TreeGrafter"/>
</dbReference>
<feature type="compositionally biased region" description="Low complexity" evidence="3">
    <location>
        <begin position="165"/>
        <end position="179"/>
    </location>
</feature>
<feature type="region of interest" description="Disordered" evidence="3">
    <location>
        <begin position="1210"/>
        <end position="1251"/>
    </location>
</feature>
<gene>
    <name evidence="4" type="ORF">LTR82_005433</name>
</gene>
<protein>
    <submittedName>
        <fullName evidence="4">Uncharacterized protein</fullName>
    </submittedName>
</protein>
<comment type="caution">
    <text evidence="4">The sequence shown here is derived from an EMBL/GenBank/DDBJ whole genome shotgun (WGS) entry which is preliminary data.</text>
</comment>
<dbReference type="PANTHER" id="PTHR32083">
    <property type="entry name" value="CILIA AND FLAGELLA-ASSOCIATED PROTEIN 58-RELATED"/>
    <property type="match status" value="1"/>
</dbReference>
<sequence>MSPLQRRDSRTTRSGHTRTAIDAARWSWQFAPSPFGPLIPATVTTDDYLAPPSSPPVAEDDISLVSPTLPGIRGRLPEPEEHFLSPTTARLPPPRTPASTRSRYRDNSSEYYTAAWGSPYERSLSPTGSVRTALSEQVPSEDQLESSPISRFGIEHLLPSRLKGTSFSRSRTSHSRSATVETAAREEKDAYTPRSRTKRWVQLPQRLYSENTLRWSDNSWDMRGTDEDGQDHSSPPASAKSANSKHKGHRPREDNRTLNQQDFLESVRSGRSEGMSSLHASQWPTTPPLDKAEEGGGMDTDVQEVASQLTPVATKSGRPKEMGDTPPLEAVDGIKESAGARAIGADGIDEMKDMKLGGPDDRRSSREMTADATEPQAFEQPASRPLNRPGTNRLESSRSKRRVSWRGKACVISIPAVDPHASERSMPLEPEHVQEHLKRWEADGYDTRGFDLASDPRLNAMLAHARPIYPDESEIRRQAREARPQILLPDLRRLKVEAERLIEQRLAALGVSIGDSEPSLGPASSRMHAQDQSWQAFGQYPALPFSPPLPTGSAGSLGRPPMLRGHSHTLSVASPLSPAIGPYGHMHRHSTFSGPMGFPHVQTQHLAQQLQQQYGLHNAPRGGSPVYPPGFRRDLDPGRGPASPLGQFPFAMQSPQEYSNSLMHDQRHRQHGYSQSVQHPPVQHAPFTQLPSLRQTSALPELPVEDDQDKLHEPAPGVSAAASEPPTYVPPHKRSQFNVDVAVPTPTRGHQHNLSETLERDILEAELRHEVEESNWIEVTESSEESAPVGTKTQHPQAGLVRDEDSSEADLASQELQYSHYKSLSRFNIAVPAEESNITASVKPTSTKAAIDLPATISGAVPESGHVRQPSSGIFNVEAPAFIPSNPLTVPRSDFSFSAQMPAFKPNAPSFEPAKSGKGSRSIVDDLPSIFGKVNIPDIVKPARRSKAIAIVPPEEPASKLAESSEEYEDEQGRAAQGDDRLKRQRHRGRDGDEVPRFAEPTPIPEAAKFVSNALSHAVVSPAYEDDEDTVAGAEAPPDDVASESSSLAGAEEEVMILSQDETGSKEHHAHKPSSSLSALALAFEPPAALLLTESDRDAAARIRSASIAGSEDGEIVEDGEPAVSPVYDQETSPVILPMLPSTQSASDDRASGRINDVAHPEPSFDEIDAVMRQLNESELNGARDVDDVRAMSPLPDYDEQPLPGVTYLPDWSRSHAPSPSPRRHGHVEHAPADSSFTVHDRTDSGERVVNGWPNVTRLNKAEEAPVSDWSDVLSPPDEERLQHRSAFFDHHIDELIGRVVEKRLLPLEENLRSIRHNLVRRARSTDRPSLKRTSSTAESDADDEDDLPDERPHRPASRGKDKNLHQIKTAIIEALREQSPRRSQSSHDIADLHSALADIKVSFARAASASLDLDDVRAVVEDAFHRQSQALIPFAAAESKKTHTREMSELRGKWRETLAGVLDEANRRRDVEERAAETHRMLRLAEEEAALLRDSSRNEDGKLAAMEQERRELLDRCEKAEQAHKSAEEHGRNIEAENEALQGTLEEYRTSSSRWRHDVDDGQREREELESTIADLGRQVDEAHESSKCMRRRLERLHADMATAAGQLADEKASARAKEEELRVRCEGLEAQQAAQHVRKTLEMDVEAADQRVNAVQLEHESESMKVRAELENVRAEADTATKKYERRLEDEKIARHEASRKVDDDARAALDTMRHKHESGLQELTKRHERTLQYALEDKEHSTYILEERLALSDAKLQHSHDRILHLEERLEIAKSAAQAAVMNAQSKTPLLPSLLSAPPEKVSPQALRESILVLQEQLQDREARIENLQNNKATEDTAKLKERDSEITWLRELLAVRNDDLTDLVNTLAQPAFDRDTVRDTAIRIQANLQMEQQEKERLRDTAQSLGGQALASLSGFAAPKASSLSSAFNKWRSTMESSSLRAGSRGIPPASSYTPAKAPSTRARPTSYMAGLMTPPASNLRQSPNPSATASLARPHLQSYAAPMSRQRPTDARSRDRRVSDYSEGPTTPLFREQSYDRDAEDSRVHMQCFEDDDDLDIADSAPPAFRSLGDELDSPAAEQSPA</sequence>
<feature type="region of interest" description="Disordered" evidence="3">
    <location>
        <begin position="660"/>
        <end position="680"/>
    </location>
</feature>
<feature type="compositionally biased region" description="Basic and acidic residues" evidence="3">
    <location>
        <begin position="2038"/>
        <end position="2049"/>
    </location>
</feature>
<dbReference type="Proteomes" id="UP001168146">
    <property type="component" value="Unassembled WGS sequence"/>
</dbReference>
<feature type="region of interest" description="Disordered" evidence="3">
    <location>
        <begin position="779"/>
        <end position="809"/>
    </location>
</feature>
<feature type="coiled-coil region" evidence="2">
    <location>
        <begin position="1469"/>
        <end position="1587"/>
    </location>
</feature>
<feature type="region of interest" description="Disordered" evidence="3">
    <location>
        <begin position="1942"/>
        <end position="2087"/>
    </location>
</feature>
<dbReference type="PANTHER" id="PTHR32083:SF0">
    <property type="entry name" value="CILIA AND FLAGELLA-ASSOCIATED PROTEIN 58"/>
    <property type="match status" value="1"/>
</dbReference>
<dbReference type="EMBL" id="JASUXU010000012">
    <property type="protein sequence ID" value="KAK0323686.1"/>
    <property type="molecule type" value="Genomic_DNA"/>
</dbReference>
<feature type="region of interest" description="Disordered" evidence="3">
    <location>
        <begin position="217"/>
        <end position="301"/>
    </location>
</feature>
<feature type="compositionally biased region" description="Acidic residues" evidence="3">
    <location>
        <begin position="1340"/>
        <end position="1349"/>
    </location>
</feature>
<feature type="coiled-coil region" evidence="2">
    <location>
        <begin position="1814"/>
        <end position="1841"/>
    </location>
</feature>
<evidence type="ECO:0000313" key="4">
    <source>
        <dbReference type="EMBL" id="KAK0323686.1"/>
    </source>
</evidence>
<feature type="region of interest" description="Disordered" evidence="3">
    <location>
        <begin position="69"/>
        <end position="106"/>
    </location>
</feature>
<evidence type="ECO:0000256" key="3">
    <source>
        <dbReference type="SAM" id="MobiDB-lite"/>
    </source>
</evidence>
<proteinExistence type="predicted"/>
<feature type="region of interest" description="Disordered" evidence="3">
    <location>
        <begin position="1323"/>
        <end position="1366"/>
    </location>
</feature>
<feature type="compositionally biased region" description="Polar residues" evidence="3">
    <location>
        <begin position="274"/>
        <end position="284"/>
    </location>
</feature>
<feature type="region of interest" description="Disordered" evidence="3">
    <location>
        <begin position="1021"/>
        <end position="1073"/>
    </location>
</feature>
<feature type="coiled-coil region" evidence="2">
    <location>
        <begin position="1613"/>
        <end position="1703"/>
    </location>
</feature>
<evidence type="ECO:0000256" key="2">
    <source>
        <dbReference type="SAM" id="Coils"/>
    </source>
</evidence>
<evidence type="ECO:0000313" key="5">
    <source>
        <dbReference type="Proteomes" id="UP001168146"/>
    </source>
</evidence>